<evidence type="ECO:0000313" key="4">
    <source>
        <dbReference type="EMBL" id="GAA2529373.1"/>
    </source>
</evidence>
<dbReference type="EMBL" id="BAAARY010000017">
    <property type="protein sequence ID" value="GAA2529373.1"/>
    <property type="molecule type" value="Genomic_DNA"/>
</dbReference>
<dbReference type="Proteomes" id="UP001499978">
    <property type="component" value="Unassembled WGS sequence"/>
</dbReference>
<keyword evidence="5" id="KW-1185">Reference proteome</keyword>
<evidence type="ECO:0000256" key="2">
    <source>
        <dbReference type="ARBA" id="ARBA00023002"/>
    </source>
</evidence>
<dbReference type="PRINTS" id="PR00080">
    <property type="entry name" value="SDRFAMILY"/>
</dbReference>
<dbReference type="PROSITE" id="PS00061">
    <property type="entry name" value="ADH_SHORT"/>
    <property type="match status" value="1"/>
</dbReference>
<dbReference type="SUPFAM" id="SSF51735">
    <property type="entry name" value="NAD(P)-binding Rossmann-fold domains"/>
    <property type="match status" value="1"/>
</dbReference>
<gene>
    <name evidence="4" type="ORF">GCM10010201_30730</name>
</gene>
<dbReference type="Gene3D" id="3.40.50.720">
    <property type="entry name" value="NAD(P)-binding Rossmann-like Domain"/>
    <property type="match status" value="1"/>
</dbReference>
<comment type="similarity">
    <text evidence="1 3">Belongs to the short-chain dehydrogenases/reductases (SDR) family.</text>
</comment>
<evidence type="ECO:0000256" key="1">
    <source>
        <dbReference type="ARBA" id="ARBA00006484"/>
    </source>
</evidence>
<accession>A0ABN3NPS0</accession>
<comment type="caution">
    <text evidence="4">The sequence shown here is derived from an EMBL/GenBank/DDBJ whole genome shotgun (WGS) entry which is preliminary data.</text>
</comment>
<dbReference type="NCBIfam" id="NF006073">
    <property type="entry name" value="PRK08219.1"/>
    <property type="match status" value="1"/>
</dbReference>
<sequence length="229" mass="23820">MRTALITGATSGIGMAIAHALSRRGDRLIVCGRDDERLGQLIKRLPGARALIADLSAPATLQDTLAGALPERLDVLVHSAGVALLGPLADAGPAAWQQTLTVNLAGPAELTRLCLPALRSARGHVVMINSGAGKQANAGWGSYAASKFGLRALADVLRAEEAPNGVKVTSVYPGRTASAMQESVHAQEGRTYHPARWIQPDSVALAVAAALDLPADAELTELVVRPRPL</sequence>
<dbReference type="Pfam" id="PF00106">
    <property type="entry name" value="adh_short"/>
    <property type="match status" value="1"/>
</dbReference>
<dbReference type="InterPro" id="IPR020904">
    <property type="entry name" value="Sc_DH/Rdtase_CS"/>
</dbReference>
<dbReference type="PANTHER" id="PTHR44196:SF1">
    <property type="entry name" value="DEHYDROGENASE_REDUCTASE SDR FAMILY MEMBER 7B"/>
    <property type="match status" value="1"/>
</dbReference>
<dbReference type="PANTHER" id="PTHR44196">
    <property type="entry name" value="DEHYDROGENASE/REDUCTASE SDR FAMILY MEMBER 7B"/>
    <property type="match status" value="1"/>
</dbReference>
<reference evidence="4 5" key="1">
    <citation type="journal article" date="2019" name="Int. J. Syst. Evol. Microbiol.">
        <title>The Global Catalogue of Microorganisms (GCM) 10K type strain sequencing project: providing services to taxonomists for standard genome sequencing and annotation.</title>
        <authorList>
            <consortium name="The Broad Institute Genomics Platform"/>
            <consortium name="The Broad Institute Genome Sequencing Center for Infectious Disease"/>
            <person name="Wu L."/>
            <person name="Ma J."/>
        </authorList>
    </citation>
    <scope>NUCLEOTIDE SEQUENCE [LARGE SCALE GENOMIC DNA]</scope>
    <source>
        <strain evidence="4 5">JCM 3367</strain>
    </source>
</reference>
<dbReference type="InterPro" id="IPR036291">
    <property type="entry name" value="NAD(P)-bd_dom_sf"/>
</dbReference>
<dbReference type="RefSeq" id="WP_344173686.1">
    <property type="nucleotide sequence ID" value="NZ_BAAARY010000017.1"/>
</dbReference>
<proteinExistence type="inferred from homology"/>
<name>A0ABN3NPS0_9ACTN</name>
<protein>
    <submittedName>
        <fullName evidence="4">SDR family oxidoreductase</fullName>
    </submittedName>
</protein>
<organism evidence="4 5">
    <name type="scientific">Pilimelia columellifera subsp. columellifera</name>
    <dbReference type="NCBI Taxonomy" id="706583"/>
    <lineage>
        <taxon>Bacteria</taxon>
        <taxon>Bacillati</taxon>
        <taxon>Actinomycetota</taxon>
        <taxon>Actinomycetes</taxon>
        <taxon>Micromonosporales</taxon>
        <taxon>Micromonosporaceae</taxon>
        <taxon>Pilimelia</taxon>
    </lineage>
</organism>
<evidence type="ECO:0000313" key="5">
    <source>
        <dbReference type="Proteomes" id="UP001499978"/>
    </source>
</evidence>
<dbReference type="PRINTS" id="PR00081">
    <property type="entry name" value="GDHRDH"/>
</dbReference>
<dbReference type="InterPro" id="IPR002347">
    <property type="entry name" value="SDR_fam"/>
</dbReference>
<evidence type="ECO:0000256" key="3">
    <source>
        <dbReference type="RuleBase" id="RU000363"/>
    </source>
</evidence>
<keyword evidence="2" id="KW-0560">Oxidoreductase</keyword>